<evidence type="ECO:0000313" key="2">
    <source>
        <dbReference type="Proteomes" id="UP000238296"/>
    </source>
</evidence>
<protein>
    <submittedName>
        <fullName evidence="1">Uncharacterized protein</fullName>
    </submittedName>
</protein>
<organism evidence="1 2">
    <name type="scientific">Mycobacterium talmoniae</name>
    <dbReference type="NCBI Taxonomy" id="1858794"/>
    <lineage>
        <taxon>Bacteria</taxon>
        <taxon>Bacillati</taxon>
        <taxon>Actinomycetota</taxon>
        <taxon>Actinomycetes</taxon>
        <taxon>Mycobacteriales</taxon>
        <taxon>Mycobacteriaceae</taxon>
        <taxon>Mycobacterium</taxon>
    </lineage>
</organism>
<sequence>MPQTTDNGRCALYARLMVTLDRLVNVLGSYGVRLRFCSVPRSTELSSVVMHEAAERAVVGDVLLAVGARSVKEAVRWAVSVRAVVVLVRGDDDTTAFVGEGESIAVMEVDPAVSWSELAAVVYGLVLEGRETESGRGPTDLFALADSLADAVGGAVTIEDELCRVLAYSRRQQHADPARAATILNRQTAEPLRALFEKRGVFTHLAARTNRCSSPPTTSMG</sequence>
<name>A0A2S8BK01_9MYCO</name>
<comment type="caution">
    <text evidence="1">The sequence shown here is derived from an EMBL/GenBank/DDBJ whole genome shotgun (WGS) entry which is preliminary data.</text>
</comment>
<dbReference type="AlphaFoldDB" id="A0A2S8BK01"/>
<accession>A0A2S8BK01</accession>
<dbReference type="EMBL" id="PPEA01000416">
    <property type="protein sequence ID" value="PQM46938.1"/>
    <property type="molecule type" value="Genomic_DNA"/>
</dbReference>
<proteinExistence type="predicted"/>
<dbReference type="Proteomes" id="UP000238296">
    <property type="component" value="Unassembled WGS sequence"/>
</dbReference>
<gene>
    <name evidence="1" type="ORF">C1Y40_02883</name>
</gene>
<evidence type="ECO:0000313" key="1">
    <source>
        <dbReference type="EMBL" id="PQM46938.1"/>
    </source>
</evidence>
<reference evidence="1 2" key="1">
    <citation type="journal article" date="2017" name="Int. J. Syst. Evol. Microbiol.">
        <title>Mycobacterium talmoniae sp. nov., a slowly growing mycobacterium isolated from human respiratory samples.</title>
        <authorList>
            <person name="Davidson R.M."/>
            <person name="DeGroote M.A."/>
            <person name="Marola J.L."/>
            <person name="Buss S."/>
            <person name="Jones V."/>
            <person name="McNeil M.R."/>
            <person name="Freifeld A.G."/>
            <person name="Elaine Epperson L."/>
            <person name="Hasan N.A."/>
            <person name="Jackson M."/>
            <person name="Iwen P.C."/>
            <person name="Salfinger M."/>
            <person name="Strong M."/>
        </authorList>
    </citation>
    <scope>NUCLEOTIDE SEQUENCE [LARGE SCALE GENOMIC DNA]</scope>
    <source>
        <strain evidence="1 2">ATCC BAA-2683</strain>
    </source>
</reference>